<dbReference type="RefSeq" id="WP_194124146.1">
    <property type="nucleotide sequence ID" value="NZ_JACYGY010000002.1"/>
</dbReference>
<name>A0ABR9WKC5_9BACT</name>
<evidence type="ECO:0000313" key="2">
    <source>
        <dbReference type="Proteomes" id="UP000634134"/>
    </source>
</evidence>
<sequence>MTLQWKSSLSGKETRIFRGKVIAGLLKKGVWKEDGYGELNGYMLKFETKGFLNRVTTILDIEGKTELGMIEYKTWKSTAVITFENKTYAWNFDSWMRKKWQVGNETSVAVFSKTSLWKNEGEIEVENISPAVVLAGLFVYSYFWKIAAAS</sequence>
<dbReference type="Proteomes" id="UP000634134">
    <property type="component" value="Unassembled WGS sequence"/>
</dbReference>
<accession>A0ABR9WKC5</accession>
<comment type="caution">
    <text evidence="1">The sequence shown here is derived from an EMBL/GenBank/DDBJ whole genome shotgun (WGS) entry which is preliminary data.</text>
</comment>
<dbReference type="EMBL" id="JACYGY010000002">
    <property type="protein sequence ID" value="MBE9465865.1"/>
    <property type="molecule type" value="Genomic_DNA"/>
</dbReference>
<keyword evidence="2" id="KW-1185">Reference proteome</keyword>
<proteinExistence type="predicted"/>
<gene>
    <name evidence="1" type="ORF">IEE83_28645</name>
</gene>
<reference evidence="2" key="1">
    <citation type="submission" date="2023-07" db="EMBL/GenBank/DDBJ databases">
        <title>Dyadobacter sp. nov 'subterranea' isolated from contaminted grondwater.</title>
        <authorList>
            <person name="Szabo I."/>
            <person name="Al-Omari J."/>
            <person name="Szerdahelyi S.G."/>
            <person name="Rado J."/>
        </authorList>
    </citation>
    <scope>NUCLEOTIDE SEQUENCE [LARGE SCALE GENOMIC DNA]</scope>
    <source>
        <strain evidence="2">UP-52</strain>
    </source>
</reference>
<organism evidence="1 2">
    <name type="scientific">Dyadobacter subterraneus</name>
    <dbReference type="NCBI Taxonomy" id="2773304"/>
    <lineage>
        <taxon>Bacteria</taxon>
        <taxon>Pseudomonadati</taxon>
        <taxon>Bacteroidota</taxon>
        <taxon>Cytophagia</taxon>
        <taxon>Cytophagales</taxon>
        <taxon>Spirosomataceae</taxon>
        <taxon>Dyadobacter</taxon>
    </lineage>
</organism>
<evidence type="ECO:0000313" key="1">
    <source>
        <dbReference type="EMBL" id="MBE9465865.1"/>
    </source>
</evidence>
<protein>
    <submittedName>
        <fullName evidence="1">Uncharacterized protein</fullName>
    </submittedName>
</protein>